<feature type="transmembrane region" description="Helical" evidence="13">
    <location>
        <begin position="597"/>
        <end position="620"/>
    </location>
</feature>
<evidence type="ECO:0000256" key="3">
    <source>
        <dbReference type="ARBA" id="ARBA00008400"/>
    </source>
</evidence>
<dbReference type="UniPathway" id="UPA00196"/>
<dbReference type="InterPro" id="IPR037671">
    <property type="entry name" value="PIGN_N"/>
</dbReference>
<keyword evidence="17" id="KW-1185">Reference proteome</keyword>
<dbReference type="EMBL" id="KK208857">
    <property type="protein sequence ID" value="EZF73452.1"/>
    <property type="molecule type" value="Genomic_DNA"/>
</dbReference>
<dbReference type="InterPro" id="IPR000917">
    <property type="entry name" value="Sulfatase_N"/>
</dbReference>
<keyword evidence="11" id="KW-0325">Glycoprotein</keyword>
<feature type="transmembrane region" description="Helical" evidence="13">
    <location>
        <begin position="491"/>
        <end position="512"/>
    </location>
</feature>
<sequence length="656" mass="73515">MARVGRVGFLGTAIVFHVVYIYSIFDIYFVSPIVHGMRAYRVDIPEPPARRLVLYVMDSEPTRRSNSFPTLQDRQMILLRRTLSPWPLSALESLNTALLASHTRVPTESRPGHVALITGLYEDVVAVTTGWKLNNSIPSTSTVSSIEATIPGVGGVQISCLCSLPVLNQAKSKTRCIRLSLKIIKLFEDASTDKDLNTKLRQDRIVFFLHSLGLDTTGYAHRPYSQEYLRNIQIVDQGVQEITDIINRLYVDDKTAFIFTADHGMSDWGSHGDGHPDNTRTPLIVWGSGVAKPRTAKSGKAPGHEDGFSSDWQLDHIYRHDVAQADIASLMAYLAGLEFPVNSVGELLLSFLGATDEQKAKALLVNAREIWEMYRIKEREKMAEVLHYKPYPGFAETRIENRLASIEGLIQEQDYTAAIQQSDDTLRLLCKSDWLLLQFLSRGRIGYTGFERCFRVLHNLTSLVLPFAHVLHPQKHHLPRQMINFLALEPLFIILTISYEGLFYFAISITLFNGITSGTLISKTGLEGEISMPLAAKRREKAAAQGNYRRLVLSDVRFCLFFLFLLQSAFFSTGNIASVSSFSLDAVYRLIPIFEPISQAALLIVKILAPVVLVSTNLGFLTKRLKLQGGSLFTVVMGIGDYMTLRFFWAVRDEGS</sequence>
<comment type="subcellular location">
    <subcellularLocation>
        <location evidence="1 13">Endoplasmic reticulum membrane</location>
        <topology evidence="1 13">Multi-pass membrane protein</topology>
    </subcellularLocation>
</comment>
<evidence type="ECO:0000259" key="15">
    <source>
        <dbReference type="Pfam" id="PF04987"/>
    </source>
</evidence>
<dbReference type="Pfam" id="PF00884">
    <property type="entry name" value="Sulfatase"/>
    <property type="match status" value="1"/>
</dbReference>
<dbReference type="InterPro" id="IPR017850">
    <property type="entry name" value="Alkaline_phosphatase_core_sf"/>
</dbReference>
<evidence type="ECO:0000256" key="7">
    <source>
        <dbReference type="ARBA" id="ARBA00022692"/>
    </source>
</evidence>
<comment type="caution">
    <text evidence="13">Lacks conserved residue(s) required for the propagation of feature annotation.</text>
</comment>
<keyword evidence="6 13" id="KW-0808">Transferase</keyword>
<dbReference type="AlphaFoldDB" id="A0A022XS00"/>
<keyword evidence="9 13" id="KW-1133">Transmembrane helix</keyword>
<dbReference type="InterPro" id="IPR017852">
    <property type="entry name" value="GPI_EtnP_transferase_1_C"/>
</dbReference>
<evidence type="ECO:0000256" key="4">
    <source>
        <dbReference type="ARBA" id="ARBA00020831"/>
    </source>
</evidence>
<dbReference type="GO" id="GO:0005789">
    <property type="term" value="C:endoplasmic reticulum membrane"/>
    <property type="evidence" value="ECO:0007669"/>
    <property type="project" value="UniProtKB-SubCell"/>
</dbReference>
<evidence type="ECO:0000256" key="11">
    <source>
        <dbReference type="ARBA" id="ARBA00023180"/>
    </source>
</evidence>
<dbReference type="InterPro" id="IPR007070">
    <property type="entry name" value="GPI_EtnP_transferase_1"/>
</dbReference>
<dbReference type="PANTHER" id="PTHR12250">
    <property type="entry name" value="PHOSPHATIDYLINOSITOL GLYCAN, CLASS N"/>
    <property type="match status" value="1"/>
</dbReference>
<keyword evidence="8 13" id="KW-0256">Endoplasmic reticulum</keyword>
<reference evidence="16 17" key="1">
    <citation type="submission" date="2014-02" db="EMBL/GenBank/DDBJ databases">
        <title>The Genome Sequence of Trichophyton rubrum (morphotype soudanense) CBS 452.61.</title>
        <authorList>
            <consortium name="The Broad Institute Genomics Platform"/>
            <person name="Cuomo C.A."/>
            <person name="White T.C."/>
            <person name="Graser Y."/>
            <person name="Martinez-Rossi N."/>
            <person name="Heitman J."/>
            <person name="Young S.K."/>
            <person name="Zeng Q."/>
            <person name="Gargeya S."/>
            <person name="Abouelleil A."/>
            <person name="Alvarado L."/>
            <person name="Chapman S.B."/>
            <person name="Gainer-Dewar J."/>
            <person name="Goldberg J."/>
            <person name="Griggs A."/>
            <person name="Gujja S."/>
            <person name="Hansen M."/>
            <person name="Howarth C."/>
            <person name="Imamovic A."/>
            <person name="Larimer J."/>
            <person name="Martinez D."/>
            <person name="Murphy C."/>
            <person name="Pearson M.D."/>
            <person name="Persinoti G."/>
            <person name="Poon T."/>
            <person name="Priest M."/>
            <person name="Roberts A.D."/>
            <person name="Saif S."/>
            <person name="Shea T.D."/>
            <person name="Sykes S.N."/>
            <person name="Wortman J."/>
            <person name="Nusbaum C."/>
            <person name="Birren B."/>
        </authorList>
    </citation>
    <scope>NUCLEOTIDE SEQUENCE [LARGE SCALE GENOMIC DNA]</scope>
    <source>
        <strain evidence="16 17">CBS 452.61</strain>
    </source>
</reference>
<comment type="similarity">
    <text evidence="3 13">Belongs to the PIGG/PIGN/PIGO family. PIGN subfamily.</text>
</comment>
<feature type="transmembrane region" description="Helical" evidence="13">
    <location>
        <begin position="7"/>
        <end position="30"/>
    </location>
</feature>
<evidence type="ECO:0000256" key="6">
    <source>
        <dbReference type="ARBA" id="ARBA00022679"/>
    </source>
</evidence>
<feature type="transmembrane region" description="Helical" evidence="13">
    <location>
        <begin position="558"/>
        <end position="577"/>
    </location>
</feature>
<proteinExistence type="inferred from homology"/>
<dbReference type="Proteomes" id="UP000023623">
    <property type="component" value="Unassembled WGS sequence"/>
</dbReference>
<evidence type="ECO:0000256" key="1">
    <source>
        <dbReference type="ARBA" id="ARBA00004477"/>
    </source>
</evidence>
<evidence type="ECO:0000256" key="12">
    <source>
        <dbReference type="ARBA" id="ARBA00024850"/>
    </source>
</evidence>
<evidence type="ECO:0000256" key="8">
    <source>
        <dbReference type="ARBA" id="ARBA00022824"/>
    </source>
</evidence>
<comment type="pathway">
    <text evidence="2 13">Glycolipid biosynthesis; glycosylphosphatidylinositol-anchor biosynthesis.</text>
</comment>
<dbReference type="GO" id="GO:0006506">
    <property type="term" value="P:GPI anchor biosynthetic process"/>
    <property type="evidence" value="ECO:0007669"/>
    <property type="project" value="UniProtKB-UniPathway"/>
</dbReference>
<evidence type="ECO:0000313" key="16">
    <source>
        <dbReference type="EMBL" id="EZF73452.1"/>
    </source>
</evidence>
<gene>
    <name evidence="16" type="ORF">H105_04528</name>
</gene>
<feature type="transmembrane region" description="Helical" evidence="13">
    <location>
        <begin position="632"/>
        <end position="651"/>
    </location>
</feature>
<dbReference type="CDD" id="cd16020">
    <property type="entry name" value="GPI_EPT_1"/>
    <property type="match status" value="1"/>
</dbReference>
<name>A0A022XS00_TRISD</name>
<dbReference type="EC" id="2.-.-.-" evidence="13"/>
<feature type="domain" description="GPI ethanolamine phosphate transferase 1 C-terminal" evidence="15">
    <location>
        <begin position="460"/>
        <end position="656"/>
    </location>
</feature>
<organism evidence="16 17">
    <name type="scientific">Trichophyton soudanense CBS 452.61</name>
    <dbReference type="NCBI Taxonomy" id="1215331"/>
    <lineage>
        <taxon>Eukaryota</taxon>
        <taxon>Fungi</taxon>
        <taxon>Dikarya</taxon>
        <taxon>Ascomycota</taxon>
        <taxon>Pezizomycotina</taxon>
        <taxon>Eurotiomycetes</taxon>
        <taxon>Eurotiomycetidae</taxon>
        <taxon>Onygenales</taxon>
        <taxon>Arthrodermataceae</taxon>
        <taxon>Trichophyton</taxon>
    </lineage>
</organism>
<dbReference type="PANTHER" id="PTHR12250:SF0">
    <property type="entry name" value="GPI ETHANOLAMINE PHOSPHATE TRANSFERASE 1"/>
    <property type="match status" value="1"/>
</dbReference>
<dbReference type="GO" id="GO:0051377">
    <property type="term" value="F:mannose-ethanolamine phosphotransferase activity"/>
    <property type="evidence" value="ECO:0007669"/>
    <property type="project" value="UniProtKB-UniRule"/>
</dbReference>
<evidence type="ECO:0000256" key="2">
    <source>
        <dbReference type="ARBA" id="ARBA00004687"/>
    </source>
</evidence>
<keyword evidence="5 13" id="KW-0337">GPI-anchor biosynthesis</keyword>
<accession>A0A022XS00</accession>
<keyword evidence="7 13" id="KW-0812">Transmembrane</keyword>
<dbReference type="Pfam" id="PF04987">
    <property type="entry name" value="PigN"/>
    <property type="match status" value="1"/>
</dbReference>
<evidence type="ECO:0000256" key="9">
    <source>
        <dbReference type="ARBA" id="ARBA00022989"/>
    </source>
</evidence>
<dbReference type="Gene3D" id="3.40.720.10">
    <property type="entry name" value="Alkaline Phosphatase, subunit A"/>
    <property type="match status" value="1"/>
</dbReference>
<dbReference type="HOGENOM" id="CLU_007676_1_0_1"/>
<evidence type="ECO:0000313" key="17">
    <source>
        <dbReference type="Proteomes" id="UP000023623"/>
    </source>
</evidence>
<comment type="function">
    <text evidence="12 13">Ethanolamine phosphate transferase involved in glycosylphosphatidylinositol-anchor biosynthesis. Transfers ethanolamine phosphate to the first alpha-1,4-linked mannose of the glycosylphosphatidylinositol precursor of GPI-anchor.</text>
</comment>
<evidence type="ECO:0000256" key="13">
    <source>
        <dbReference type="RuleBase" id="RU367138"/>
    </source>
</evidence>
<evidence type="ECO:0000256" key="5">
    <source>
        <dbReference type="ARBA" id="ARBA00022502"/>
    </source>
</evidence>
<keyword evidence="10 13" id="KW-0472">Membrane</keyword>
<evidence type="ECO:0000259" key="14">
    <source>
        <dbReference type="Pfam" id="PF00884"/>
    </source>
</evidence>
<dbReference type="SUPFAM" id="SSF53649">
    <property type="entry name" value="Alkaline phosphatase-like"/>
    <property type="match status" value="1"/>
</dbReference>
<protein>
    <recommendedName>
        <fullName evidence="4 13">GPI ethanolamine phosphate transferase 1</fullName>
        <ecNumber evidence="13">2.-.-.-</ecNumber>
    </recommendedName>
</protein>
<evidence type="ECO:0000256" key="10">
    <source>
        <dbReference type="ARBA" id="ARBA00023136"/>
    </source>
</evidence>
<feature type="domain" description="Sulfatase N-terminal" evidence="14">
    <location>
        <begin position="223"/>
        <end position="297"/>
    </location>
</feature>